<dbReference type="AlphaFoldDB" id="A0A3P3VN54"/>
<gene>
    <name evidence="2" type="ORF">D0544_03505</name>
</gene>
<sequence length="449" mass="51006">MNNTLSVYCLGACDSVPTQQSSKVPVGNLESLPAEPGEVLILALSPEQQDQTLRAFHRLHRFWSWRIYVVEPSDLSAVLSDGQWEEERCLGELEKHRAKLPLIHNPDEVDPLLGWLWLDSGRSLIPVKDGSDASLYVYPLLESIHPDLESPYRYLMSELNRELLGTEQLVDRIRVCGGCQGGHLNYLDVCPFCHELDIESSQSLHCFTCGYVGEQGEFLRSGRLECPKCLTPLRHIGVDYDRPIETHRCNSCNQKFAQADTRVSCFSCGQKNEIHDLIVRKIHQYKIGYQGGHSIRYGHRLTTPELMLKGKVDAAFFNSLLVWSNKLARRTKQQHLLMGLYLPGLADYGKLYGEARMFALTEQIAYRLNGLFRETDVCCQVRNELLLVLMPYAARESLPVLQSKIETLAAMIEEDDFRLQVFAWGLPDDTLADDAANWIQSRLTQVYAS</sequence>
<keyword evidence="3" id="KW-1185">Reference proteome</keyword>
<name>A0A3P3VN54_9GAMM</name>
<evidence type="ECO:0000313" key="2">
    <source>
        <dbReference type="EMBL" id="RRJ84192.1"/>
    </source>
</evidence>
<dbReference type="Pfam" id="PF18551">
    <property type="entry name" value="TackOD1"/>
    <property type="match status" value="1"/>
</dbReference>
<evidence type="ECO:0000313" key="3">
    <source>
        <dbReference type="Proteomes" id="UP000280792"/>
    </source>
</evidence>
<reference evidence="2 3" key="1">
    <citation type="submission" date="2018-08" db="EMBL/GenBank/DDBJ databases">
        <authorList>
            <person name="Khan S.A."/>
        </authorList>
    </citation>
    <scope>NUCLEOTIDE SEQUENCE [LARGE SCALE GENOMIC DNA]</scope>
    <source>
        <strain evidence="2 3">GTF-13</strain>
    </source>
</reference>
<accession>A0A3P3VN54</accession>
<evidence type="ECO:0000259" key="1">
    <source>
        <dbReference type="Pfam" id="PF18551"/>
    </source>
</evidence>
<dbReference type="EMBL" id="QWEZ01000001">
    <property type="protein sequence ID" value="RRJ84192.1"/>
    <property type="molecule type" value="Genomic_DNA"/>
</dbReference>
<dbReference type="Proteomes" id="UP000280792">
    <property type="component" value="Unassembled WGS sequence"/>
</dbReference>
<proteinExistence type="predicted"/>
<comment type="caution">
    <text evidence="2">The sequence shown here is derived from an EMBL/GenBank/DDBJ whole genome shotgun (WGS) entry which is preliminary data.</text>
</comment>
<organism evidence="2 3">
    <name type="scientific">Aestuariirhabdus litorea</name>
    <dbReference type="NCBI Taxonomy" id="2528527"/>
    <lineage>
        <taxon>Bacteria</taxon>
        <taxon>Pseudomonadati</taxon>
        <taxon>Pseudomonadota</taxon>
        <taxon>Gammaproteobacteria</taxon>
        <taxon>Oceanospirillales</taxon>
        <taxon>Aestuariirhabdaceae</taxon>
        <taxon>Aestuariirhabdus</taxon>
    </lineage>
</organism>
<protein>
    <submittedName>
        <fullName evidence="2">Diguanylate cyclase</fullName>
    </submittedName>
</protein>
<feature type="domain" description="Thaumarchaeal output" evidence="1">
    <location>
        <begin position="109"/>
        <end position="287"/>
    </location>
</feature>
<dbReference type="InterPro" id="IPR040572">
    <property type="entry name" value="TackOD1"/>
</dbReference>
<reference evidence="2 3" key="2">
    <citation type="submission" date="2018-12" db="EMBL/GenBank/DDBJ databases">
        <title>Simiduia agarivorans gen. nov., sp. nov., a marine, agarolytic bacterium isolated from shallow coastal water from Keelung, Taiwan.</title>
        <authorList>
            <person name="Shieh W.Y."/>
        </authorList>
    </citation>
    <scope>NUCLEOTIDE SEQUENCE [LARGE SCALE GENOMIC DNA]</scope>
    <source>
        <strain evidence="2 3">GTF-13</strain>
    </source>
</reference>